<name>A0A812PH46_9DINO</name>
<evidence type="ECO:0000313" key="1">
    <source>
        <dbReference type="EMBL" id="CAE7343002.1"/>
    </source>
</evidence>
<gene>
    <name evidence="1" type="primary">Bfar</name>
    <name evidence="1" type="ORF">SNAT2548_LOCUS17968</name>
</gene>
<evidence type="ECO:0000313" key="2">
    <source>
        <dbReference type="Proteomes" id="UP000604046"/>
    </source>
</evidence>
<proteinExistence type="predicted"/>
<dbReference type="AlphaFoldDB" id="A0A812PH46"/>
<keyword evidence="2" id="KW-1185">Reference proteome</keyword>
<dbReference type="Proteomes" id="UP000604046">
    <property type="component" value="Unassembled WGS sequence"/>
</dbReference>
<comment type="caution">
    <text evidence="1">The sequence shown here is derived from an EMBL/GenBank/DDBJ whole genome shotgun (WGS) entry which is preliminary data.</text>
</comment>
<sequence>MEACYESYLHSSAAQFRRRECPLCKKPVSSRCPEAQLRKKQSDSIRAEQLQVSVLLRDAISREMFEELEAHTYRNWTWAATSTRITHPALLDAQAGVVRRETLDFLLAREDTGSLLQLLSLFTTAMTREAQTVQDVGIQLAFKELSKALLALLSQEPVLNTGYCTLLEVLQQQVQFRALKQQLLLSNGPGAPWGKGSCHVWSLLYVRSASVRIPIPLIISFKLTAVCDSDEAVETLSQYWLEHLLVPSQQHPGAVAAFVLLPALSLVRGQFGQQVADLAPLGHKHAWWGFAPPCALALRCEASALLPQLSDGPVLRLAVLVLEAAVMGLAGARWQLQREHLAIFRPASAHQTQKPSALELLECSNNK</sequence>
<reference evidence="1" key="1">
    <citation type="submission" date="2021-02" db="EMBL/GenBank/DDBJ databases">
        <authorList>
            <person name="Dougan E. K."/>
            <person name="Rhodes N."/>
            <person name="Thang M."/>
            <person name="Chan C."/>
        </authorList>
    </citation>
    <scope>NUCLEOTIDE SEQUENCE</scope>
</reference>
<dbReference type="OrthoDB" id="265776at2759"/>
<protein>
    <submittedName>
        <fullName evidence="1">Bfar protein</fullName>
    </submittedName>
</protein>
<accession>A0A812PH46</accession>
<dbReference type="EMBL" id="CAJNDS010002129">
    <property type="protein sequence ID" value="CAE7343002.1"/>
    <property type="molecule type" value="Genomic_DNA"/>
</dbReference>
<organism evidence="1 2">
    <name type="scientific">Symbiodinium natans</name>
    <dbReference type="NCBI Taxonomy" id="878477"/>
    <lineage>
        <taxon>Eukaryota</taxon>
        <taxon>Sar</taxon>
        <taxon>Alveolata</taxon>
        <taxon>Dinophyceae</taxon>
        <taxon>Suessiales</taxon>
        <taxon>Symbiodiniaceae</taxon>
        <taxon>Symbiodinium</taxon>
    </lineage>
</organism>